<dbReference type="SUPFAM" id="SSF53335">
    <property type="entry name" value="S-adenosyl-L-methionine-dependent methyltransferases"/>
    <property type="match status" value="1"/>
</dbReference>
<dbReference type="GO" id="GO:0006596">
    <property type="term" value="P:polyamine biosynthetic process"/>
    <property type="evidence" value="ECO:0007669"/>
    <property type="project" value="UniProtKB-UniRule"/>
</dbReference>
<dbReference type="InterPro" id="IPR046341">
    <property type="entry name" value="SET_dom_sf"/>
</dbReference>
<keyword evidence="2 4" id="KW-0808">Transferase</keyword>
<feature type="region of interest" description="Disordered" evidence="5">
    <location>
        <begin position="132"/>
        <end position="178"/>
    </location>
</feature>
<dbReference type="Gene3D" id="3.90.1410.10">
    <property type="entry name" value="set domain protein methyltransferase, domain 1"/>
    <property type="match status" value="1"/>
</dbReference>
<sequence length="1386" mass="158043">MPKTTPTATLLQKVKLMERCISRIGKLLYRGSMPSCTRLGVVVVLFLLSFSQLAAPASCDDSSSTLAIQPQQVLDWILLHPGAIFNEKQEIERRISGSGGEREYVVHAKRPIQKNEILFQVPWDLILSAPDPKPKAAKSIATKDQKESLTKETTSNSEEDEEDEEDEDSDDEPLYDEEEDEMLVNCELVKLLQEELINHQNRKGTEKTSSLLGPYLDYITYKTKQQSKVPSTFTEAGQDLFVDLLLDWAPEEERDRFRAPPVDSIFVAYECSAEDDSEDDDEDYDEMIPETKDVVKEEDTVEVSTTMWVVQNSDNRVLVPLVQDLYPHGNGANANNTKIQWKEGEYYQVLASRDINEGEILKHSLNLCSGCLATEKGRAGRRTYENYGTAELFRDYGFVEDYPQIWLLDDCTFEIDVVDAITAKKEGSSHIIVDGKDLQVSWITPVPEEQELRNEVIKYLFGLHRRLVRSRNRAVNLYYPDTTKSGLQDSDDDSGSEDEEDAAEYEFEYPTIPFDEWDLMLKYYDTITSAVAIAHNSLVSDSAVTSGISPLADSGPDTTESCSSENGIQTAISHYDDLNAEEDDLDYVTPKCSEEEWMQFRKYKEIESVRTPYHQVNFFGEPETGDVCMNLDTSLHICTSYRPQHHDMMVHYPARFLKSIKRVLIVGGGTSMLLNEVLKYNTLKQVVVLELDQTITRKSFKHFHSQPHFHNDLVEWWFGDISKSLLHLLHGDLESFDLIVINQAEVIRSGSVARGLNTFETLALLLKADGVLVKNGRHMDHFGDTFEYAAHVHYHAPKICSQTIVFASKTVDFIHHVQKEHGVAHHFLLTMDEMEDQFDYMHDYHKNNSPRKCTWSLANKSSDARDATSPYSIHRVIDIENISRSDFELKDLLHKVARSARLHPVSTPIGSEGGKDNVSTVVLLEEGYISARLWTSERYLAVGVNLWSAYDKLAILEDKLVQKLGTKSKSSFQVFVSAMNESMQSALLEPKQKCVSHPVAKRTSNVVGGRGTLRPVITEVLNLVFSEQIVAGVVCLSPSRPCMAKEVLEANPRISQVIVIWTCTNIQTTEDKPSTLSNMVECERIILEQLDVTMDEDGLYFDIFVVDNSAPREMAQIFNSIWSNPKYREWYLTENNNIFLGISLRPPEENYHRQMLDRYRRHIRYDPINRAELLIEIDGARMEIDVVSAGDVYAFYNLQFIESRIQKKIGKMGKVEVQYILGGQREYKEDNEYEEFTHELYNDAQSVKHYQTQKPLGRETIFQYGINPPPNKPMTVEKLTKHLQLTLEKVGFKDVKLSTHSVADNGFAMVYSSQSFSIILVWNGMNTINVNLFSRDTSQDTANDFWESFEQTADGIPFFLTNRDDYPRGTGRVVNFDEDIVPLDNK</sequence>
<dbReference type="Pfam" id="PF01564">
    <property type="entry name" value="Spermine_synth"/>
    <property type="match status" value="1"/>
</dbReference>
<evidence type="ECO:0000256" key="2">
    <source>
        <dbReference type="ARBA" id="ARBA00022679"/>
    </source>
</evidence>
<name>A0AAD2G7V7_9STRA</name>
<dbReference type="PROSITE" id="PS51006">
    <property type="entry name" value="PABS_2"/>
    <property type="match status" value="1"/>
</dbReference>
<comment type="caution">
    <text evidence="4">Lacks conserved residue(s) required for the propagation of feature annotation.</text>
</comment>
<feature type="compositionally biased region" description="Basic and acidic residues" evidence="5">
    <location>
        <begin position="141"/>
        <end position="150"/>
    </location>
</feature>
<evidence type="ECO:0000256" key="3">
    <source>
        <dbReference type="ARBA" id="ARBA00023115"/>
    </source>
</evidence>
<feature type="domain" description="PABS" evidence="6">
    <location>
        <begin position="577"/>
        <end position="830"/>
    </location>
</feature>
<comment type="caution">
    <text evidence="7">The sequence shown here is derived from an EMBL/GenBank/DDBJ whole genome shotgun (WGS) entry which is preliminary data.</text>
</comment>
<organism evidence="7 8">
    <name type="scientific">Cylindrotheca closterium</name>
    <dbReference type="NCBI Taxonomy" id="2856"/>
    <lineage>
        <taxon>Eukaryota</taxon>
        <taxon>Sar</taxon>
        <taxon>Stramenopiles</taxon>
        <taxon>Ochrophyta</taxon>
        <taxon>Bacillariophyta</taxon>
        <taxon>Bacillariophyceae</taxon>
        <taxon>Bacillariophycidae</taxon>
        <taxon>Bacillariales</taxon>
        <taxon>Bacillariaceae</taxon>
        <taxon>Cylindrotheca</taxon>
    </lineage>
</organism>
<feature type="region of interest" description="Disordered" evidence="5">
    <location>
        <begin position="482"/>
        <end position="505"/>
    </location>
</feature>
<feature type="compositionally biased region" description="Acidic residues" evidence="5">
    <location>
        <begin position="157"/>
        <end position="178"/>
    </location>
</feature>
<dbReference type="Proteomes" id="UP001295423">
    <property type="component" value="Unassembled WGS sequence"/>
</dbReference>
<evidence type="ECO:0000259" key="6">
    <source>
        <dbReference type="PROSITE" id="PS51006"/>
    </source>
</evidence>
<dbReference type="PANTHER" id="PTHR43317:SF1">
    <property type="entry name" value="THERMOSPERMINE SYNTHASE ACAULIS5"/>
    <property type="match status" value="1"/>
</dbReference>
<dbReference type="InterPro" id="IPR029063">
    <property type="entry name" value="SAM-dependent_MTases_sf"/>
</dbReference>
<comment type="similarity">
    <text evidence="1">Belongs to the spermidine/spermine synthase family.</text>
</comment>
<evidence type="ECO:0000256" key="4">
    <source>
        <dbReference type="PROSITE-ProRule" id="PRU00354"/>
    </source>
</evidence>
<evidence type="ECO:0000313" key="7">
    <source>
        <dbReference type="EMBL" id="CAJ1962953.1"/>
    </source>
</evidence>
<evidence type="ECO:0000313" key="8">
    <source>
        <dbReference type="Proteomes" id="UP001295423"/>
    </source>
</evidence>
<dbReference type="GO" id="GO:0010487">
    <property type="term" value="F:thermospermine synthase activity"/>
    <property type="evidence" value="ECO:0007669"/>
    <property type="project" value="TreeGrafter"/>
</dbReference>
<protein>
    <recommendedName>
        <fullName evidence="6">PABS domain-containing protein</fullName>
    </recommendedName>
</protein>
<dbReference type="SUPFAM" id="SSF82199">
    <property type="entry name" value="SET domain"/>
    <property type="match status" value="1"/>
</dbReference>
<reference evidence="7" key="1">
    <citation type="submission" date="2023-08" db="EMBL/GenBank/DDBJ databases">
        <authorList>
            <person name="Audoor S."/>
            <person name="Bilcke G."/>
        </authorList>
    </citation>
    <scope>NUCLEOTIDE SEQUENCE</scope>
</reference>
<dbReference type="PANTHER" id="PTHR43317">
    <property type="entry name" value="THERMOSPERMINE SYNTHASE ACAULIS5"/>
    <property type="match status" value="1"/>
</dbReference>
<proteinExistence type="inferred from homology"/>
<dbReference type="InterPro" id="IPR030374">
    <property type="entry name" value="PABS"/>
</dbReference>
<keyword evidence="3 4" id="KW-0620">Polyamine biosynthesis</keyword>
<dbReference type="EMBL" id="CAKOGP040002125">
    <property type="protein sequence ID" value="CAJ1962953.1"/>
    <property type="molecule type" value="Genomic_DNA"/>
</dbReference>
<evidence type="ECO:0000256" key="5">
    <source>
        <dbReference type="SAM" id="MobiDB-lite"/>
    </source>
</evidence>
<evidence type="ECO:0000256" key="1">
    <source>
        <dbReference type="ARBA" id="ARBA00007867"/>
    </source>
</evidence>
<keyword evidence="8" id="KW-1185">Reference proteome</keyword>
<feature type="compositionally biased region" description="Acidic residues" evidence="5">
    <location>
        <begin position="489"/>
        <end position="505"/>
    </location>
</feature>
<dbReference type="Gene3D" id="3.40.50.150">
    <property type="entry name" value="Vaccinia Virus protein VP39"/>
    <property type="match status" value="1"/>
</dbReference>
<gene>
    <name evidence="7" type="ORF">CYCCA115_LOCUS19937</name>
</gene>
<accession>A0AAD2G7V7</accession>